<evidence type="ECO:0000313" key="10">
    <source>
        <dbReference type="Proteomes" id="UP000280960"/>
    </source>
</evidence>
<feature type="transmembrane region" description="Helical" evidence="7">
    <location>
        <begin position="6"/>
        <end position="27"/>
    </location>
</feature>
<keyword evidence="4 7" id="KW-0812">Transmembrane</keyword>
<dbReference type="InterPro" id="IPR029044">
    <property type="entry name" value="Nucleotide-diphossugar_trans"/>
</dbReference>
<name>A0A3G2R221_9FIRM</name>
<comment type="subcellular location">
    <subcellularLocation>
        <location evidence="1">Membrane</location>
        <topology evidence="1">Multi-pass membrane protein</topology>
    </subcellularLocation>
</comment>
<dbReference type="InterPro" id="IPR050321">
    <property type="entry name" value="Glycosyltr_2/OpgH_subfam"/>
</dbReference>
<keyword evidence="6 7" id="KW-0472">Membrane</keyword>
<keyword evidence="5 7" id="KW-1133">Transmembrane helix</keyword>
<feature type="domain" description="Glycosyltransferase 2-like" evidence="8">
    <location>
        <begin position="179"/>
        <end position="372"/>
    </location>
</feature>
<dbReference type="PANTHER" id="PTHR43867:SF2">
    <property type="entry name" value="CELLULOSE SYNTHASE CATALYTIC SUBUNIT A [UDP-FORMING]"/>
    <property type="match status" value="1"/>
</dbReference>
<evidence type="ECO:0000256" key="7">
    <source>
        <dbReference type="SAM" id="Phobius"/>
    </source>
</evidence>
<keyword evidence="3 9" id="KW-0808">Transferase</keyword>
<dbReference type="AlphaFoldDB" id="A0A3G2R221"/>
<protein>
    <submittedName>
        <fullName evidence="9">Glycosyltransferase family 2 protein</fullName>
    </submittedName>
</protein>
<feature type="transmembrane region" description="Helical" evidence="7">
    <location>
        <begin position="381"/>
        <end position="401"/>
    </location>
</feature>
<gene>
    <name evidence="9" type="ORF">D2962_01845</name>
</gene>
<accession>A0A3G2R221</accession>
<dbReference type="CDD" id="cd06423">
    <property type="entry name" value="CESA_like"/>
    <property type="match status" value="1"/>
</dbReference>
<evidence type="ECO:0000256" key="5">
    <source>
        <dbReference type="ARBA" id="ARBA00022989"/>
    </source>
</evidence>
<dbReference type="GO" id="GO:0016020">
    <property type="term" value="C:membrane"/>
    <property type="evidence" value="ECO:0007669"/>
    <property type="project" value="UniProtKB-SubCell"/>
</dbReference>
<keyword evidence="2" id="KW-0328">Glycosyltransferase</keyword>
<evidence type="ECO:0000259" key="8">
    <source>
        <dbReference type="Pfam" id="PF13632"/>
    </source>
</evidence>
<evidence type="ECO:0000256" key="6">
    <source>
        <dbReference type="ARBA" id="ARBA00023136"/>
    </source>
</evidence>
<evidence type="ECO:0000256" key="4">
    <source>
        <dbReference type="ARBA" id="ARBA00022692"/>
    </source>
</evidence>
<feature type="transmembrane region" description="Helical" evidence="7">
    <location>
        <begin position="413"/>
        <end position="434"/>
    </location>
</feature>
<keyword evidence="10" id="KW-1185">Reference proteome</keyword>
<dbReference type="RefSeq" id="WP_122013930.1">
    <property type="nucleotide sequence ID" value="NZ_CP033169.1"/>
</dbReference>
<dbReference type="KEGG" id="bacg:D2962_01845"/>
<evidence type="ECO:0000313" key="9">
    <source>
        <dbReference type="EMBL" id="AYO29514.1"/>
    </source>
</evidence>
<dbReference type="GO" id="GO:0016757">
    <property type="term" value="F:glycosyltransferase activity"/>
    <property type="evidence" value="ECO:0007669"/>
    <property type="project" value="UniProtKB-KW"/>
</dbReference>
<proteinExistence type="predicted"/>
<dbReference type="Proteomes" id="UP000280960">
    <property type="component" value="Chromosome"/>
</dbReference>
<reference evidence="9 10" key="1">
    <citation type="submission" date="2018-10" db="EMBL/GenBank/DDBJ databases">
        <authorList>
            <person name="Zhang X."/>
        </authorList>
    </citation>
    <scope>NUCLEOTIDE SEQUENCE [LARGE SCALE GENOMIC DNA]</scope>
    <source>
        <strain evidence="9 10">SK-G1</strain>
    </source>
</reference>
<evidence type="ECO:0000256" key="1">
    <source>
        <dbReference type="ARBA" id="ARBA00004141"/>
    </source>
</evidence>
<dbReference type="PANTHER" id="PTHR43867">
    <property type="entry name" value="CELLULOSE SYNTHASE CATALYTIC SUBUNIT A [UDP-FORMING]"/>
    <property type="match status" value="1"/>
</dbReference>
<sequence length="471" mass="54388">MELPQLIYLGVIGLYLFFFLLFLRYFVWRHYSNKHYWSKRKVLSAFELEKLAEEKGKKLPMFSILVPAREEADVIGQTIEHLAGLNYPHDLFEIIVITDEKELSSGKSHTTQQVVEDKIREFTTRGNCPVLKHVMVPYDFDGNFQGQGLGKPVPSTKGRALNYGLSFIDGSSDICGFYDAESHPELDVLLYIAQEWINSEKSNRIWQGPVFQVRNFFYLSPITRIASLYQALSHEWYMPVLMKMLPFVGGTNLFIESDLLKRIKGFDCKALTEDLEIGVRAYLAEGAWPDYFPYISTEQTPENYRSFFRQRLRWAAGHIQVIEKFKNTPEYAGPKKNSLLKTLLLKGEVEWTLYQIAVLVPLAVIWLSYKGLIDPSALPDGFRIFLKSLVFIYFGFTYYLYIVKYYRYMKKRGAVNSLMALISLLVLPLAGFLLPLPYTGALILRAFNSQPRAWVKTPRTREIAEVSMKKA</sequence>
<evidence type="ECO:0000256" key="3">
    <source>
        <dbReference type="ARBA" id="ARBA00022679"/>
    </source>
</evidence>
<dbReference type="InterPro" id="IPR001173">
    <property type="entry name" value="Glyco_trans_2-like"/>
</dbReference>
<dbReference type="SUPFAM" id="SSF53448">
    <property type="entry name" value="Nucleotide-diphospho-sugar transferases"/>
    <property type="match status" value="1"/>
</dbReference>
<dbReference type="Pfam" id="PF13632">
    <property type="entry name" value="Glyco_trans_2_3"/>
    <property type="match status" value="1"/>
</dbReference>
<dbReference type="Gene3D" id="3.90.550.10">
    <property type="entry name" value="Spore Coat Polysaccharide Biosynthesis Protein SpsA, Chain A"/>
    <property type="match status" value="1"/>
</dbReference>
<organism evidence="9 10">
    <name type="scientific">Biomaibacter acetigenes</name>
    <dbReference type="NCBI Taxonomy" id="2316383"/>
    <lineage>
        <taxon>Bacteria</taxon>
        <taxon>Bacillati</taxon>
        <taxon>Bacillota</taxon>
        <taxon>Clostridia</taxon>
        <taxon>Thermosediminibacterales</taxon>
        <taxon>Tepidanaerobacteraceae</taxon>
        <taxon>Biomaibacter</taxon>
    </lineage>
</organism>
<feature type="transmembrane region" description="Helical" evidence="7">
    <location>
        <begin position="351"/>
        <end position="369"/>
    </location>
</feature>
<evidence type="ECO:0000256" key="2">
    <source>
        <dbReference type="ARBA" id="ARBA00022676"/>
    </source>
</evidence>
<dbReference type="EMBL" id="CP033169">
    <property type="protein sequence ID" value="AYO29514.1"/>
    <property type="molecule type" value="Genomic_DNA"/>
</dbReference>